<feature type="transmembrane region" description="Helical" evidence="1">
    <location>
        <begin position="7"/>
        <end position="25"/>
    </location>
</feature>
<evidence type="ECO:0000256" key="1">
    <source>
        <dbReference type="SAM" id="Phobius"/>
    </source>
</evidence>
<dbReference type="OrthoDB" id="1421804at2"/>
<dbReference type="AlphaFoldDB" id="A0A2S6I9Q4"/>
<evidence type="ECO:0000313" key="2">
    <source>
        <dbReference type="EMBL" id="PPK88230.1"/>
    </source>
</evidence>
<feature type="transmembrane region" description="Helical" evidence="1">
    <location>
        <begin position="171"/>
        <end position="194"/>
    </location>
</feature>
<accession>A0A2S6I9Q4</accession>
<dbReference type="EMBL" id="PTJC01000005">
    <property type="protein sequence ID" value="PPK88230.1"/>
    <property type="molecule type" value="Genomic_DNA"/>
</dbReference>
<comment type="caution">
    <text evidence="2">The sequence shown here is derived from an EMBL/GenBank/DDBJ whole genome shotgun (WGS) entry which is preliminary data.</text>
</comment>
<feature type="transmembrane region" description="Helical" evidence="1">
    <location>
        <begin position="145"/>
        <end position="165"/>
    </location>
</feature>
<feature type="transmembrane region" description="Helical" evidence="1">
    <location>
        <begin position="78"/>
        <end position="101"/>
    </location>
</feature>
<organism evidence="2 3">
    <name type="scientific">Neolewinella xylanilytica</name>
    <dbReference type="NCBI Taxonomy" id="1514080"/>
    <lineage>
        <taxon>Bacteria</taxon>
        <taxon>Pseudomonadati</taxon>
        <taxon>Bacteroidota</taxon>
        <taxon>Saprospiria</taxon>
        <taxon>Saprospirales</taxon>
        <taxon>Lewinellaceae</taxon>
        <taxon>Neolewinella</taxon>
    </lineage>
</organism>
<keyword evidence="1" id="KW-0472">Membrane</keyword>
<gene>
    <name evidence="2" type="ORF">CLV84_1195</name>
</gene>
<evidence type="ECO:0000313" key="3">
    <source>
        <dbReference type="Proteomes" id="UP000237662"/>
    </source>
</evidence>
<keyword evidence="3" id="KW-1185">Reference proteome</keyword>
<dbReference type="RefSeq" id="WP_146088734.1">
    <property type="nucleotide sequence ID" value="NZ_PTJC01000005.1"/>
</dbReference>
<sequence>MKLGRALWSLGSLLINVTIIIHQIMARRMPAGDPAGRFDYVIKNWDIYGLNWRVEWVLMAMIAAGAIFFAIRTRTLSWAIISGGQVLLLLTYPVLLAGYLGGSLPMATLVNRLATEIFVSGNMLFLAGLLHLYLTDEQLPLWARYPAAALALVGVLAFVGCNFGLLTLSEIVVAAPVLQLLYVVNSYYGLIVPLSRQRSSRDARVSVSRTGARPQRVSS</sequence>
<keyword evidence="1" id="KW-0812">Transmembrane</keyword>
<name>A0A2S6I9Q4_9BACT</name>
<feature type="transmembrane region" description="Helical" evidence="1">
    <location>
        <begin position="113"/>
        <end position="133"/>
    </location>
</feature>
<protein>
    <submittedName>
        <fullName evidence="2">Uncharacterized protein</fullName>
    </submittedName>
</protein>
<keyword evidence="1" id="KW-1133">Transmembrane helix</keyword>
<proteinExistence type="predicted"/>
<dbReference type="Proteomes" id="UP000237662">
    <property type="component" value="Unassembled WGS sequence"/>
</dbReference>
<reference evidence="2 3" key="1">
    <citation type="submission" date="2018-02" db="EMBL/GenBank/DDBJ databases">
        <title>Genomic Encyclopedia of Archaeal and Bacterial Type Strains, Phase II (KMG-II): from individual species to whole genera.</title>
        <authorList>
            <person name="Goeker M."/>
        </authorList>
    </citation>
    <scope>NUCLEOTIDE SEQUENCE [LARGE SCALE GENOMIC DNA]</scope>
    <source>
        <strain evidence="2 3">DSM 29526</strain>
    </source>
</reference>
<feature type="transmembrane region" description="Helical" evidence="1">
    <location>
        <begin position="54"/>
        <end position="71"/>
    </location>
</feature>